<evidence type="ECO:0000256" key="5">
    <source>
        <dbReference type="ARBA" id="ARBA00031445"/>
    </source>
</evidence>
<comment type="catalytic activity">
    <reaction evidence="6 8">
        <text>lipid IVA (E. coli) + CMP-3-deoxy-beta-D-manno-octulosonate = alpha-Kdo-(2-&gt;6)-lipid IVA (E. coli) + CMP + H(+)</text>
        <dbReference type="Rhea" id="RHEA:28066"/>
        <dbReference type="ChEBI" id="CHEBI:15378"/>
        <dbReference type="ChEBI" id="CHEBI:58603"/>
        <dbReference type="ChEBI" id="CHEBI:60364"/>
        <dbReference type="ChEBI" id="CHEBI:60377"/>
        <dbReference type="ChEBI" id="CHEBI:85987"/>
        <dbReference type="EC" id="2.4.99.12"/>
    </reaction>
</comment>
<evidence type="ECO:0000259" key="9">
    <source>
        <dbReference type="Pfam" id="PF04413"/>
    </source>
</evidence>
<comment type="function">
    <text evidence="8">Involved in lipopolysaccharide (LPS) biosynthesis. Catalyzes the transfer of 3-deoxy-D-manno-octulosonate (Kdo) residue(s) from CMP-Kdo to lipid IV(A), the tetraacyldisaccharide-1,4'-bisphosphate precursor of lipid A.</text>
</comment>
<dbReference type="AlphaFoldDB" id="A0A1M6E5U8"/>
<feature type="active site" description="Proton acceptor" evidence="7">
    <location>
        <position position="61"/>
    </location>
</feature>
<accession>A0A1M6E5U8</accession>
<keyword evidence="11" id="KW-1185">Reference proteome</keyword>
<dbReference type="GO" id="GO:0009245">
    <property type="term" value="P:lipid A biosynthetic process"/>
    <property type="evidence" value="ECO:0007669"/>
    <property type="project" value="TreeGrafter"/>
</dbReference>
<dbReference type="Gene3D" id="3.40.50.11720">
    <property type="entry name" value="3-Deoxy-D-manno-octulosonic-acid transferase, N-terminal domain"/>
    <property type="match status" value="1"/>
</dbReference>
<protein>
    <recommendedName>
        <fullName evidence="3 8">3-deoxy-D-manno-octulosonic acid transferase</fullName>
        <shortName evidence="8">Kdo transferase</shortName>
        <ecNumber evidence="2 8">2.4.99.12</ecNumber>
    </recommendedName>
    <alternativeName>
        <fullName evidence="5 8">Lipid IV(A) 3-deoxy-D-manno-octulosonic acid transferase</fullName>
    </alternativeName>
</protein>
<name>A0A1M6E5U8_9BACT</name>
<dbReference type="EC" id="2.4.99.12" evidence="2 8"/>
<keyword evidence="8" id="KW-0448">Lipopolysaccharide biosynthesis</keyword>
<evidence type="ECO:0000313" key="11">
    <source>
        <dbReference type="Proteomes" id="UP000184418"/>
    </source>
</evidence>
<dbReference type="InterPro" id="IPR039901">
    <property type="entry name" value="Kdotransferase"/>
</dbReference>
<evidence type="ECO:0000256" key="7">
    <source>
        <dbReference type="PIRSR" id="PIRSR639901-1"/>
    </source>
</evidence>
<dbReference type="EMBL" id="FQYN01000003">
    <property type="protein sequence ID" value="SHI80862.1"/>
    <property type="molecule type" value="Genomic_DNA"/>
</dbReference>
<dbReference type="PANTHER" id="PTHR42755">
    <property type="entry name" value="3-DEOXY-MANNO-OCTULOSONATE CYTIDYLYLTRANSFERASE"/>
    <property type="match status" value="1"/>
</dbReference>
<dbReference type="UniPathway" id="UPA00958"/>
<dbReference type="SUPFAM" id="SSF53756">
    <property type="entry name" value="UDP-Glycosyltransferase/glycogen phosphorylase"/>
    <property type="match status" value="1"/>
</dbReference>
<dbReference type="InterPro" id="IPR038107">
    <property type="entry name" value="Glycos_transf_N_sf"/>
</dbReference>
<reference evidence="10 11" key="1">
    <citation type="submission" date="2016-11" db="EMBL/GenBank/DDBJ databases">
        <authorList>
            <person name="Jaros S."/>
            <person name="Januszkiewicz K."/>
            <person name="Wedrychowicz H."/>
        </authorList>
    </citation>
    <scope>NUCLEOTIDE SEQUENCE [LARGE SCALE GENOMIC DNA]</scope>
    <source>
        <strain evidence="10 11">DSM 21074</strain>
    </source>
</reference>
<dbReference type="PANTHER" id="PTHR42755:SF1">
    <property type="entry name" value="3-DEOXY-D-MANNO-OCTULOSONIC ACID TRANSFERASE, MITOCHONDRIAL-RELATED"/>
    <property type="match status" value="1"/>
</dbReference>
<gene>
    <name evidence="10" type="ORF">SAMN02745146_1570</name>
</gene>
<evidence type="ECO:0000256" key="2">
    <source>
        <dbReference type="ARBA" id="ARBA00012621"/>
    </source>
</evidence>
<dbReference type="Proteomes" id="UP000184418">
    <property type="component" value="Unassembled WGS sequence"/>
</dbReference>
<dbReference type="GO" id="GO:0009244">
    <property type="term" value="P:lipopolysaccharide core region biosynthetic process"/>
    <property type="evidence" value="ECO:0007669"/>
    <property type="project" value="UniProtKB-UniRule"/>
</dbReference>
<evidence type="ECO:0000256" key="3">
    <source>
        <dbReference type="ARBA" id="ARBA00019077"/>
    </source>
</evidence>
<dbReference type="Pfam" id="PF04413">
    <property type="entry name" value="Glycos_transf_N"/>
    <property type="match status" value="1"/>
</dbReference>
<dbReference type="OrthoDB" id="9789797at2"/>
<feature type="domain" description="3-deoxy-D-manno-octulosonic-acid transferase N-terminal" evidence="9">
    <location>
        <begin position="46"/>
        <end position="207"/>
    </location>
</feature>
<dbReference type="InterPro" id="IPR007507">
    <property type="entry name" value="Glycos_transf_N"/>
</dbReference>
<comment type="subcellular location">
    <subcellularLocation>
        <location evidence="8">Cell membrane</location>
    </subcellularLocation>
</comment>
<keyword evidence="4 8" id="KW-0808">Transferase</keyword>
<comment type="similarity">
    <text evidence="8">Belongs to the glycosyltransferase group 1 family.</text>
</comment>
<dbReference type="GO" id="GO:0005886">
    <property type="term" value="C:plasma membrane"/>
    <property type="evidence" value="ECO:0007669"/>
    <property type="project" value="UniProtKB-SubCell"/>
</dbReference>
<evidence type="ECO:0000256" key="4">
    <source>
        <dbReference type="ARBA" id="ARBA00022679"/>
    </source>
</evidence>
<keyword evidence="8" id="KW-1003">Cell membrane</keyword>
<dbReference type="RefSeq" id="WP_073107460.1">
    <property type="nucleotide sequence ID" value="NZ_FQYN01000003.1"/>
</dbReference>
<keyword evidence="8" id="KW-0472">Membrane</keyword>
<dbReference type="STRING" id="1121955.SAMN02745146_1570"/>
<proteinExistence type="inferred from homology"/>
<evidence type="ECO:0000256" key="8">
    <source>
        <dbReference type="RuleBase" id="RU365103"/>
    </source>
</evidence>
<dbReference type="Gene3D" id="3.40.50.2000">
    <property type="entry name" value="Glycogen Phosphorylase B"/>
    <property type="match status" value="1"/>
</dbReference>
<evidence type="ECO:0000313" key="10">
    <source>
        <dbReference type="EMBL" id="SHI80862.1"/>
    </source>
</evidence>
<comment type="pathway">
    <text evidence="1 8">Bacterial outer membrane biogenesis; LPS core biosynthesis.</text>
</comment>
<evidence type="ECO:0000256" key="6">
    <source>
        <dbReference type="ARBA" id="ARBA00049183"/>
    </source>
</evidence>
<organism evidence="10 11">
    <name type="scientific">Hymenobacter daecheongensis DSM 21074</name>
    <dbReference type="NCBI Taxonomy" id="1121955"/>
    <lineage>
        <taxon>Bacteria</taxon>
        <taxon>Pseudomonadati</taxon>
        <taxon>Bacteroidota</taxon>
        <taxon>Cytophagia</taxon>
        <taxon>Cytophagales</taxon>
        <taxon>Hymenobacteraceae</taxon>
        <taxon>Hymenobacter</taxon>
    </lineage>
</organism>
<sequence>MLFLYTIGLWLYALLLRLAAPFVPKAAQWTNGRRGLLAHIQQALQAETAPRVWFHCASLGEFEQGRPLLEVYRQQYPQHKIVLTFFSPSGYEIRKDWPGADYIFYLPLDTAANTGAFLDAVQPRLAVFVKYEFWYYFLTGLHRRQVPTICVSAIFRPDQVFFKPWGGLFRRMLGCFTHIFTQNEASTALLRQLGIRQVSTAGDTRFDTVVATAAAPPKALPILTAFGADGTPVLVVGSSWPEDITMLTPALQALAPAALRVLVAPHELHETGLRQVEALLPGQVLRYSQATPETAATARILLIDSIGLLRELYRYGTLGYVGGAFGKGLHNTLEAAVFGLPLLFGPNYHKFQEAKDLIQLGGADAVKDAEELETALKFLVYNPEQRQPIVEKNRRYVLTQAGATAKIMRWLDGELSLRAARSNPS</sequence>
<dbReference type="GO" id="GO:0043842">
    <property type="term" value="F:Kdo transferase activity"/>
    <property type="evidence" value="ECO:0007669"/>
    <property type="project" value="UniProtKB-EC"/>
</dbReference>
<evidence type="ECO:0000256" key="1">
    <source>
        <dbReference type="ARBA" id="ARBA00004713"/>
    </source>
</evidence>